<comment type="function">
    <text evidence="1">Putative pheromone receptor.</text>
</comment>
<keyword evidence="12 13" id="KW-0807">Transducer</keyword>
<dbReference type="PROSITE" id="PS50262">
    <property type="entry name" value="G_PROTEIN_RECEP_F1_2"/>
    <property type="match status" value="1"/>
</dbReference>
<reference evidence="15" key="1">
    <citation type="submission" date="2025-08" db="UniProtKB">
        <authorList>
            <consortium name="Ensembl"/>
        </authorList>
    </citation>
    <scope>IDENTIFICATION</scope>
</reference>
<name>A0A8D0UGD4_PIG</name>
<evidence type="ECO:0000256" key="6">
    <source>
        <dbReference type="ARBA" id="ARBA00022692"/>
    </source>
</evidence>
<dbReference type="AlphaFoldDB" id="A0A8D0UGD4"/>
<dbReference type="InterPro" id="IPR017452">
    <property type="entry name" value="GPCR_Rhodpsn_7TM"/>
</dbReference>
<feature type="transmembrane region" description="Helical" evidence="13">
    <location>
        <begin position="97"/>
        <end position="115"/>
    </location>
</feature>
<keyword evidence="4 13" id="KW-1003">Cell membrane</keyword>
<keyword evidence="8 13" id="KW-0297">G-protein coupled receptor</keyword>
<evidence type="ECO:0000313" key="16">
    <source>
        <dbReference type="Proteomes" id="UP000694727"/>
    </source>
</evidence>
<feature type="transmembrane region" description="Helical" evidence="13">
    <location>
        <begin position="318"/>
        <end position="338"/>
    </location>
</feature>
<evidence type="ECO:0000256" key="3">
    <source>
        <dbReference type="ARBA" id="ARBA00010663"/>
    </source>
</evidence>
<organism evidence="15 16">
    <name type="scientific">Sus scrofa</name>
    <name type="common">Pig</name>
    <dbReference type="NCBI Taxonomy" id="9823"/>
    <lineage>
        <taxon>Eukaryota</taxon>
        <taxon>Metazoa</taxon>
        <taxon>Chordata</taxon>
        <taxon>Craniata</taxon>
        <taxon>Vertebrata</taxon>
        <taxon>Euteleostomi</taxon>
        <taxon>Mammalia</taxon>
        <taxon>Eutheria</taxon>
        <taxon>Laurasiatheria</taxon>
        <taxon>Artiodactyla</taxon>
        <taxon>Suina</taxon>
        <taxon>Suidae</taxon>
        <taxon>Sus</taxon>
    </lineage>
</organism>
<evidence type="ECO:0000256" key="12">
    <source>
        <dbReference type="ARBA" id="ARBA00023224"/>
    </source>
</evidence>
<evidence type="ECO:0000256" key="2">
    <source>
        <dbReference type="ARBA" id="ARBA00004651"/>
    </source>
</evidence>
<evidence type="ECO:0000256" key="4">
    <source>
        <dbReference type="ARBA" id="ARBA00022475"/>
    </source>
</evidence>
<evidence type="ECO:0000256" key="5">
    <source>
        <dbReference type="ARBA" id="ARBA00022507"/>
    </source>
</evidence>
<sequence length="364" mass="40531">MDQQPATPSGHCNRISIFRTSAGCFLVLQSSRWGAGGSPSSEDNHQPLRHERMAAGDLAIRTIFLLQTLFGILGNFSLLYHNLFLCCTGYRLKTIDLIVRNLIVANILVLFSSGVHNTMTNYGWRQLRSDFACRFFPYVRGVGRGVSIGTTCLLSVFQAITISPRTSRWAELKVKAVQLVFPSIVLSWVVNMLVSIIYSMYMTGDLSNENTTDRKSFGHCSSVRHDQTADSLYAALLSFPDVVCFVLMILASGSTVFILFRHKQRVQNIHRLNVSSISSPESKATKTVLLVVISFVYFNTLSSVCYAVLSILNNPSLFIMNISAITTSCFPALSPFLLMSRDSRISRLCFAGRRHASPPLTRKM</sequence>
<dbReference type="GO" id="GO:0007606">
    <property type="term" value="P:sensory perception of chemical stimulus"/>
    <property type="evidence" value="ECO:0007669"/>
    <property type="project" value="UniProtKB-ARBA"/>
</dbReference>
<feature type="transmembrane region" description="Helical" evidence="13">
    <location>
        <begin position="232"/>
        <end position="260"/>
    </location>
</feature>
<evidence type="ECO:0000256" key="11">
    <source>
        <dbReference type="ARBA" id="ARBA00023180"/>
    </source>
</evidence>
<keyword evidence="6 13" id="KW-0812">Transmembrane</keyword>
<keyword evidence="9 13" id="KW-0472">Membrane</keyword>
<dbReference type="SUPFAM" id="SSF81321">
    <property type="entry name" value="Family A G protein-coupled receptor-like"/>
    <property type="match status" value="1"/>
</dbReference>
<keyword evidence="7 13" id="KW-1133">Transmembrane helix</keyword>
<feature type="transmembrane region" description="Helical" evidence="13">
    <location>
        <begin position="135"/>
        <end position="158"/>
    </location>
</feature>
<dbReference type="GO" id="GO:0005886">
    <property type="term" value="C:plasma membrane"/>
    <property type="evidence" value="ECO:0007669"/>
    <property type="project" value="UniProtKB-SubCell"/>
</dbReference>
<evidence type="ECO:0000259" key="14">
    <source>
        <dbReference type="PROSITE" id="PS50262"/>
    </source>
</evidence>
<protein>
    <recommendedName>
        <fullName evidence="13">Vomeronasal type-1 receptor</fullName>
    </recommendedName>
</protein>
<dbReference type="InterPro" id="IPR004072">
    <property type="entry name" value="Vmron_rcpt_1"/>
</dbReference>
<evidence type="ECO:0000256" key="1">
    <source>
        <dbReference type="ARBA" id="ARBA00003878"/>
    </source>
</evidence>
<evidence type="ECO:0000256" key="10">
    <source>
        <dbReference type="ARBA" id="ARBA00023170"/>
    </source>
</evidence>
<comment type="similarity">
    <text evidence="3 13">Belongs to the G-protein coupled receptor 1 family.</text>
</comment>
<evidence type="ECO:0000256" key="9">
    <source>
        <dbReference type="ARBA" id="ARBA00023136"/>
    </source>
</evidence>
<dbReference type="GO" id="GO:0019236">
    <property type="term" value="P:response to pheromone"/>
    <property type="evidence" value="ECO:0007669"/>
    <property type="project" value="UniProtKB-KW"/>
</dbReference>
<dbReference type="FunFam" id="1.20.1070.10:FF:000033">
    <property type="entry name" value="Vomeronasal type-1 receptor"/>
    <property type="match status" value="1"/>
</dbReference>
<feature type="domain" description="G-protein coupled receptors family 1 profile" evidence="14">
    <location>
        <begin position="74"/>
        <end position="338"/>
    </location>
</feature>
<feature type="transmembrane region" description="Helical" evidence="13">
    <location>
        <begin position="288"/>
        <end position="312"/>
    </location>
</feature>
<dbReference type="GO" id="GO:0016503">
    <property type="term" value="F:pheromone receptor activity"/>
    <property type="evidence" value="ECO:0007669"/>
    <property type="project" value="InterPro"/>
</dbReference>
<evidence type="ECO:0000256" key="8">
    <source>
        <dbReference type="ARBA" id="ARBA00023040"/>
    </source>
</evidence>
<evidence type="ECO:0000256" key="7">
    <source>
        <dbReference type="ARBA" id="ARBA00022989"/>
    </source>
</evidence>
<dbReference type="PRINTS" id="PR01534">
    <property type="entry name" value="VOMERONASL1R"/>
</dbReference>
<dbReference type="PANTHER" id="PTHR24062">
    <property type="entry name" value="VOMERONASAL TYPE-1 RECEPTOR"/>
    <property type="match status" value="1"/>
</dbReference>
<proteinExistence type="inferred from homology"/>
<dbReference type="Ensembl" id="ENSSSCT00025007119.1">
    <property type="protein sequence ID" value="ENSSSCP00025002920.1"/>
    <property type="gene ID" value="ENSSSCG00025005296.1"/>
</dbReference>
<feature type="transmembrane region" description="Helical" evidence="13">
    <location>
        <begin position="179"/>
        <end position="201"/>
    </location>
</feature>
<evidence type="ECO:0000256" key="13">
    <source>
        <dbReference type="RuleBase" id="RU364061"/>
    </source>
</evidence>
<comment type="subcellular location">
    <subcellularLocation>
        <location evidence="2 13">Cell membrane</location>
        <topology evidence="2 13">Multi-pass membrane protein</topology>
    </subcellularLocation>
</comment>
<keyword evidence="11" id="KW-0325">Glycoprotein</keyword>
<feature type="transmembrane region" description="Helical" evidence="13">
    <location>
        <begin position="58"/>
        <end position="85"/>
    </location>
</feature>
<dbReference type="Gene3D" id="1.20.1070.10">
    <property type="entry name" value="Rhodopsin 7-helix transmembrane proteins"/>
    <property type="match status" value="1"/>
</dbReference>
<accession>A0A8D0UGD4</accession>
<dbReference type="Proteomes" id="UP000694727">
    <property type="component" value="Unplaced"/>
</dbReference>
<keyword evidence="10 13" id="KW-0675">Receptor</keyword>
<dbReference type="Pfam" id="PF03402">
    <property type="entry name" value="V1R"/>
    <property type="match status" value="1"/>
</dbReference>
<evidence type="ECO:0000313" key="15">
    <source>
        <dbReference type="Ensembl" id="ENSSSCP00025002920.1"/>
    </source>
</evidence>
<keyword evidence="5 13" id="KW-0589">Pheromone response</keyword>